<name>A0A0G2H4W4_9PEZI</name>
<keyword evidence="2" id="KW-0812">Transmembrane</keyword>
<sequence length="237" mass="24693">MTTSPRSMEPTDLEKGGELRPLLAPTSPSPSPSQQYNPPSFVPANDDDPSSIDTANEATTASLLTTIATSTTLLTASLVTSLYRHPAWLARLLDLSRLPCAHPAHQPSSFITEIPRPVFLAAVAAFVVSATLLYAHRRARGDLHQDALLLAGVLMGATAGLGLGFGAEDVVRVAGVWAVAGALVGSAVGHEVLALVTAGEEEDCGLDVEEMVGRRGSVMSAVAGEFGGVWRERGARS</sequence>
<feature type="transmembrane region" description="Helical" evidence="2">
    <location>
        <begin position="147"/>
        <end position="167"/>
    </location>
</feature>
<keyword evidence="2" id="KW-1133">Transmembrane helix</keyword>
<feature type="transmembrane region" description="Helical" evidence="2">
    <location>
        <begin position="173"/>
        <end position="196"/>
    </location>
</feature>
<keyword evidence="2" id="KW-0472">Membrane</keyword>
<proteinExistence type="predicted"/>
<dbReference type="EMBL" id="LAQI01000064">
    <property type="protein sequence ID" value="KKY23780.1"/>
    <property type="molecule type" value="Genomic_DNA"/>
</dbReference>
<reference evidence="3 4" key="2">
    <citation type="submission" date="2015-05" db="EMBL/GenBank/DDBJ databases">
        <title>Distinctive expansion of gene families associated with plant cell wall degradation and secondary metabolism in the genomes of grapevine trunk pathogens.</title>
        <authorList>
            <person name="Lawrence D.P."/>
            <person name="Travadon R."/>
            <person name="Rolshausen P.E."/>
            <person name="Baumgartner K."/>
        </authorList>
    </citation>
    <scope>NUCLEOTIDE SEQUENCE [LARGE SCALE GENOMIC DNA]</scope>
    <source>
        <strain evidence="3">DS831</strain>
    </source>
</reference>
<evidence type="ECO:0000313" key="3">
    <source>
        <dbReference type="EMBL" id="KKY23780.1"/>
    </source>
</evidence>
<gene>
    <name evidence="3" type="ORF">UCDDS831_g02811</name>
</gene>
<feature type="transmembrane region" description="Helical" evidence="2">
    <location>
        <begin position="118"/>
        <end position="135"/>
    </location>
</feature>
<evidence type="ECO:0000313" key="4">
    <source>
        <dbReference type="Proteomes" id="UP000034182"/>
    </source>
</evidence>
<evidence type="ECO:0000256" key="1">
    <source>
        <dbReference type="SAM" id="MobiDB-lite"/>
    </source>
</evidence>
<dbReference type="Proteomes" id="UP000034182">
    <property type="component" value="Unassembled WGS sequence"/>
</dbReference>
<protein>
    <submittedName>
        <fullName evidence="3">Uncharacterized protein</fullName>
    </submittedName>
</protein>
<reference evidence="3 4" key="1">
    <citation type="submission" date="2015-03" db="EMBL/GenBank/DDBJ databases">
        <authorList>
            <person name="Morales-Cruz A."/>
            <person name="Amrine K.C."/>
            <person name="Cantu D."/>
        </authorList>
    </citation>
    <scope>NUCLEOTIDE SEQUENCE [LARGE SCALE GENOMIC DNA]</scope>
    <source>
        <strain evidence="3">DS831</strain>
    </source>
</reference>
<feature type="region of interest" description="Disordered" evidence="1">
    <location>
        <begin position="1"/>
        <end position="54"/>
    </location>
</feature>
<organism evidence="3 4">
    <name type="scientific">Diplodia seriata</name>
    <dbReference type="NCBI Taxonomy" id="420778"/>
    <lineage>
        <taxon>Eukaryota</taxon>
        <taxon>Fungi</taxon>
        <taxon>Dikarya</taxon>
        <taxon>Ascomycota</taxon>
        <taxon>Pezizomycotina</taxon>
        <taxon>Dothideomycetes</taxon>
        <taxon>Dothideomycetes incertae sedis</taxon>
        <taxon>Botryosphaeriales</taxon>
        <taxon>Botryosphaeriaceae</taxon>
        <taxon>Diplodia</taxon>
    </lineage>
</organism>
<accession>A0A0G2H4W4</accession>
<dbReference type="AlphaFoldDB" id="A0A0G2H4W4"/>
<comment type="caution">
    <text evidence="3">The sequence shown here is derived from an EMBL/GenBank/DDBJ whole genome shotgun (WGS) entry which is preliminary data.</text>
</comment>
<evidence type="ECO:0000256" key="2">
    <source>
        <dbReference type="SAM" id="Phobius"/>
    </source>
</evidence>